<gene>
    <name evidence="4" type="ORF">FN961_03165</name>
</gene>
<evidence type="ECO:0000313" key="4">
    <source>
        <dbReference type="EMBL" id="TRY15989.1"/>
    </source>
</evidence>
<accession>A0A553JU67</accession>
<evidence type="ECO:0000256" key="2">
    <source>
        <dbReference type="SAM" id="SignalP"/>
    </source>
</evidence>
<keyword evidence="5" id="KW-1185">Reference proteome</keyword>
<dbReference type="InterPro" id="IPR003344">
    <property type="entry name" value="Big_1_dom"/>
</dbReference>
<evidence type="ECO:0000313" key="5">
    <source>
        <dbReference type="Proteomes" id="UP000318126"/>
    </source>
</evidence>
<dbReference type="RefSeq" id="WP_143563084.1">
    <property type="nucleotide sequence ID" value="NZ_BMPL01000002.1"/>
</dbReference>
<proteinExistence type="inferred from homology"/>
<sequence length="856" mass="89097">MRLIKTALALPISLVVFSLLGGCNGASDDSGGGGEENTGEYALSLSYKTVVDGKCAEATSDVSFPSNASICAVAKLTQGGSASNGALISFNSSLGTINPSTKLTNSSGLAEVILSPELDTQGAGTVTAQFDTKADENNILLVERNYEFVDNGGTPSDQVPKVSASIQLGANNVTQFKVDEAVQLQATFLNASSVGIENQLVTFTAGNVTLSPNTALTNEQGIAQVIYTPVVADLGASNLNVSITYKDQSYQSNSLYEVLSADAVGGDGVLKLGHFNSAEQFVENKLATTLTPNADGKYVISAGGSIGVTATLVNQADDGTITRVQTPSSISFSSDCVSSNNASLDTPVTTLSGDARSTFQDSSCSGNSERDDVITATTLAGNQTLTATLPLTLERQTLANIGFVSAEPTNIRIKGAGGTGSTESSLVTFTVTSANGQPTAQQIVNFNLDTVVGGLSFANGLSTAESLTNSAGIATVRVLSGTVPTPVRVVASATDADTGKVISTQSEQLTVNTGLPQQLGFSLSTSIFNPEADKFDGEKATVTAYASDSFGNPAPDDTVIQFTTEGGQIVPSCSTVNGSCSVEWTSANPRVSDHRITVLAYALGHETFFDTNGNNVFDDDDVSLDADDKPIVDKACLNRDGEAVLCSGNGMDIEAYLPKGFSDLGDAYRDDDESFFHTPGEKYFNTQSRDKYQNPDGKFNGPQCQSTPVGCEPNTYIRKALVMTMSGSSADFTIWQGNNLIRDDSGLETAPILPLTALAAGETSRFTVQFYDDAYQMMPANTQVAVVASAGELIFEPFGVANTTNRGGTRTSFIITNDSDPSTAGQPARTSAVSIELTTPNNFKSGVGLTISLLGT</sequence>
<feature type="chain" id="PRO_5021848849" description="Big-1 domain-containing protein" evidence="2">
    <location>
        <begin position="22"/>
        <end position="856"/>
    </location>
</feature>
<dbReference type="Proteomes" id="UP000318126">
    <property type="component" value="Unassembled WGS sequence"/>
</dbReference>
<dbReference type="PROSITE" id="PS51257">
    <property type="entry name" value="PROKAR_LIPOPROTEIN"/>
    <property type="match status" value="1"/>
</dbReference>
<feature type="signal peptide" evidence="2">
    <location>
        <begin position="1"/>
        <end position="21"/>
    </location>
</feature>
<organism evidence="4 5">
    <name type="scientific">Shewanella hanedai</name>
    <name type="common">Alteromonas hanedai</name>
    <dbReference type="NCBI Taxonomy" id="25"/>
    <lineage>
        <taxon>Bacteria</taxon>
        <taxon>Pseudomonadati</taxon>
        <taxon>Pseudomonadota</taxon>
        <taxon>Gammaproteobacteria</taxon>
        <taxon>Alteromonadales</taxon>
        <taxon>Shewanellaceae</taxon>
        <taxon>Shewanella</taxon>
    </lineage>
</organism>
<dbReference type="InterPro" id="IPR008964">
    <property type="entry name" value="Invasin/intimin_cell_adhesion"/>
</dbReference>
<dbReference type="SUPFAM" id="SSF49373">
    <property type="entry name" value="Invasin/intimin cell-adhesion fragments"/>
    <property type="match status" value="3"/>
</dbReference>
<evidence type="ECO:0000256" key="1">
    <source>
        <dbReference type="ARBA" id="ARBA00010116"/>
    </source>
</evidence>
<comment type="caution">
    <text evidence="4">The sequence shown here is derived from an EMBL/GenBank/DDBJ whole genome shotgun (WGS) entry which is preliminary data.</text>
</comment>
<dbReference type="Gene3D" id="2.60.40.10">
    <property type="entry name" value="Immunoglobulins"/>
    <property type="match status" value="4"/>
</dbReference>
<name>A0A553JU67_SHEHA</name>
<evidence type="ECO:0000259" key="3">
    <source>
        <dbReference type="PROSITE" id="PS51127"/>
    </source>
</evidence>
<protein>
    <recommendedName>
        <fullName evidence="3">Big-1 domain-containing protein</fullName>
    </recommendedName>
</protein>
<comment type="similarity">
    <text evidence="1">Belongs to the intimin/invasin family.</text>
</comment>
<dbReference type="OrthoDB" id="5522233at2"/>
<feature type="domain" description="Big-1" evidence="3">
    <location>
        <begin position="163"/>
        <end position="258"/>
    </location>
</feature>
<keyword evidence="2" id="KW-0732">Signal</keyword>
<reference evidence="5" key="1">
    <citation type="submission" date="2019-07" db="EMBL/GenBank/DDBJ databases">
        <title>Shewanella sp. YLB-08 draft genomic sequence.</title>
        <authorList>
            <person name="Yu L."/>
        </authorList>
    </citation>
    <scope>NUCLEOTIDE SEQUENCE [LARGE SCALE GENOMIC DNA]</scope>
    <source>
        <strain evidence="5">JCM 20706</strain>
    </source>
</reference>
<dbReference type="InterPro" id="IPR013783">
    <property type="entry name" value="Ig-like_fold"/>
</dbReference>
<dbReference type="EMBL" id="VKGK01000002">
    <property type="protein sequence ID" value="TRY15989.1"/>
    <property type="molecule type" value="Genomic_DNA"/>
</dbReference>
<dbReference type="PROSITE" id="PS51127">
    <property type="entry name" value="BIG1"/>
    <property type="match status" value="1"/>
</dbReference>
<dbReference type="AlphaFoldDB" id="A0A553JU67"/>